<protein>
    <submittedName>
        <fullName evidence="1">Enoyl-CoA hydratase</fullName>
    </submittedName>
</protein>
<comment type="caution">
    <text evidence="1">The sequence shown here is derived from an EMBL/GenBank/DDBJ whole genome shotgun (WGS) entry which is preliminary data.</text>
</comment>
<name>A0A0J7ZED6_STRVR</name>
<dbReference type="Proteomes" id="UP000037432">
    <property type="component" value="Unassembled WGS sequence"/>
</dbReference>
<dbReference type="PANTHER" id="PTHR43459">
    <property type="entry name" value="ENOYL-COA HYDRATASE"/>
    <property type="match status" value="1"/>
</dbReference>
<organism evidence="1 2">
    <name type="scientific">Streptomyces viridochromogenes</name>
    <dbReference type="NCBI Taxonomy" id="1938"/>
    <lineage>
        <taxon>Bacteria</taxon>
        <taxon>Bacillati</taxon>
        <taxon>Actinomycetota</taxon>
        <taxon>Actinomycetes</taxon>
        <taxon>Kitasatosporales</taxon>
        <taxon>Streptomycetaceae</taxon>
        <taxon>Streptomyces</taxon>
    </lineage>
</organism>
<dbReference type="OrthoDB" id="9775794at2"/>
<dbReference type="Gene3D" id="3.90.226.10">
    <property type="entry name" value="2-enoyl-CoA Hydratase, Chain A, domain 1"/>
    <property type="match status" value="1"/>
</dbReference>
<evidence type="ECO:0000313" key="1">
    <source>
        <dbReference type="EMBL" id="KMS73558.1"/>
    </source>
</evidence>
<dbReference type="SUPFAM" id="SSF52096">
    <property type="entry name" value="ClpP/crotonase"/>
    <property type="match status" value="1"/>
</dbReference>
<evidence type="ECO:0000313" key="2">
    <source>
        <dbReference type="Proteomes" id="UP000037432"/>
    </source>
</evidence>
<proteinExistence type="predicted"/>
<dbReference type="Pfam" id="PF00378">
    <property type="entry name" value="ECH_1"/>
    <property type="match status" value="1"/>
</dbReference>
<accession>A0A0J7ZED6</accession>
<dbReference type="AlphaFoldDB" id="A0A0J7ZED6"/>
<dbReference type="InterPro" id="IPR001753">
    <property type="entry name" value="Enoyl-CoA_hydra/iso"/>
</dbReference>
<reference evidence="1 2" key="1">
    <citation type="submission" date="2015-06" db="EMBL/GenBank/DDBJ databases">
        <authorList>
            <person name="Ju K.-S."/>
            <person name="Doroghazi J.R."/>
            <person name="Metcalf W.W."/>
        </authorList>
    </citation>
    <scope>NUCLEOTIDE SEQUENCE [LARGE SCALE GENOMIC DNA]</scope>
    <source>
        <strain evidence="1 2">NRRL 3414</strain>
    </source>
</reference>
<gene>
    <name evidence="1" type="ORF">ACM01_17550</name>
</gene>
<dbReference type="InterPro" id="IPR029045">
    <property type="entry name" value="ClpP/crotonase-like_dom_sf"/>
</dbReference>
<dbReference type="CDD" id="cd06558">
    <property type="entry name" value="crotonase-like"/>
    <property type="match status" value="1"/>
</dbReference>
<dbReference type="EMBL" id="LFNT01000018">
    <property type="protein sequence ID" value="KMS73558.1"/>
    <property type="molecule type" value="Genomic_DNA"/>
</dbReference>
<sequence>MSEQQSTIHYERTSPQIAKITFANPPVNLITGETVLRLIEIVTELATDPDIQVVLFDSATPDFFYNHFDLAAAADFPAPEDPDAVPAWTNLVLELSKAPYITIAVIRGRTRGGGNELALALDLRYASREKAIFGQPEVGSGLLPGGGGSERLPRAIGRDRALEAILTSDDYDADTAERWGWVTRALPDSELDAFVGTVAARLASFDRTSLASAKAQINRATLPPDADLVAAYGEFTHSLTLPGFLTRAAGTQAVVEQAGIDFEYRLGHYIGIANQQR</sequence>
<dbReference type="RefSeq" id="WP_048582195.1">
    <property type="nucleotide sequence ID" value="NZ_LFNT01000018.1"/>
</dbReference>
<dbReference type="PATRIC" id="fig|1938.3.peg.1244"/>
<dbReference type="GO" id="GO:0003824">
    <property type="term" value="F:catalytic activity"/>
    <property type="evidence" value="ECO:0007669"/>
    <property type="project" value="UniProtKB-ARBA"/>
</dbReference>
<dbReference type="PANTHER" id="PTHR43459:SF1">
    <property type="entry name" value="EG:BACN32G11.4 PROTEIN"/>
    <property type="match status" value="1"/>
</dbReference>